<proteinExistence type="predicted"/>
<evidence type="ECO:0000313" key="5">
    <source>
        <dbReference type="EMBL" id="GAA4818029.1"/>
    </source>
</evidence>
<evidence type="ECO:0000313" key="6">
    <source>
        <dbReference type="Proteomes" id="UP001501265"/>
    </source>
</evidence>
<evidence type="ECO:0000256" key="2">
    <source>
        <dbReference type="PROSITE-ProRule" id="PRU00335"/>
    </source>
</evidence>
<feature type="region of interest" description="Disordered" evidence="3">
    <location>
        <begin position="84"/>
        <end position="105"/>
    </location>
</feature>
<keyword evidence="1 2" id="KW-0238">DNA-binding</keyword>
<dbReference type="InterPro" id="IPR050109">
    <property type="entry name" value="HTH-type_TetR-like_transc_reg"/>
</dbReference>
<sequence length="105" mass="10860">MASASSDSRAVGAQGPSVVGRPRDTSRGPAILEATLSLLTEVGYEHLSMEAVAGRSGAAKTTIYRRYRDKAALVVAAVEHRTQGGWSRCSPQATAAAADEGTTGR</sequence>
<dbReference type="Pfam" id="PF00440">
    <property type="entry name" value="TetR_N"/>
    <property type="match status" value="1"/>
</dbReference>
<feature type="domain" description="HTH tetR-type" evidence="4">
    <location>
        <begin position="25"/>
        <end position="85"/>
    </location>
</feature>
<dbReference type="PANTHER" id="PTHR30055:SF148">
    <property type="entry name" value="TETR-FAMILY TRANSCRIPTIONAL REGULATOR"/>
    <property type="match status" value="1"/>
</dbReference>
<dbReference type="Proteomes" id="UP001501265">
    <property type="component" value="Unassembled WGS sequence"/>
</dbReference>
<dbReference type="RefSeq" id="WP_345623448.1">
    <property type="nucleotide sequence ID" value="NZ_BAABIG010000071.1"/>
</dbReference>
<feature type="DNA-binding region" description="H-T-H motif" evidence="2">
    <location>
        <begin position="48"/>
        <end position="67"/>
    </location>
</feature>
<keyword evidence="6" id="KW-1185">Reference proteome</keyword>
<organism evidence="5 6">
    <name type="scientific">Streptomyces ziwulingensis</name>
    <dbReference type="NCBI Taxonomy" id="1045501"/>
    <lineage>
        <taxon>Bacteria</taxon>
        <taxon>Bacillati</taxon>
        <taxon>Actinomycetota</taxon>
        <taxon>Actinomycetes</taxon>
        <taxon>Kitasatosporales</taxon>
        <taxon>Streptomycetaceae</taxon>
        <taxon>Streptomyces</taxon>
    </lineage>
</organism>
<name>A0ABP9CVT9_9ACTN</name>
<evidence type="ECO:0000256" key="1">
    <source>
        <dbReference type="ARBA" id="ARBA00023125"/>
    </source>
</evidence>
<gene>
    <name evidence="5" type="ORF">GCM10023220_58280</name>
</gene>
<dbReference type="SUPFAM" id="SSF46689">
    <property type="entry name" value="Homeodomain-like"/>
    <property type="match status" value="1"/>
</dbReference>
<dbReference type="InterPro" id="IPR001647">
    <property type="entry name" value="HTH_TetR"/>
</dbReference>
<dbReference type="PANTHER" id="PTHR30055">
    <property type="entry name" value="HTH-TYPE TRANSCRIPTIONAL REGULATOR RUTR"/>
    <property type="match status" value="1"/>
</dbReference>
<accession>A0ABP9CVT9</accession>
<dbReference type="InterPro" id="IPR009057">
    <property type="entry name" value="Homeodomain-like_sf"/>
</dbReference>
<dbReference type="PRINTS" id="PR00455">
    <property type="entry name" value="HTHTETR"/>
</dbReference>
<feature type="region of interest" description="Disordered" evidence="3">
    <location>
        <begin position="1"/>
        <end position="27"/>
    </location>
</feature>
<reference evidence="6" key="1">
    <citation type="journal article" date="2019" name="Int. J. Syst. Evol. Microbiol.">
        <title>The Global Catalogue of Microorganisms (GCM) 10K type strain sequencing project: providing services to taxonomists for standard genome sequencing and annotation.</title>
        <authorList>
            <consortium name="The Broad Institute Genomics Platform"/>
            <consortium name="The Broad Institute Genome Sequencing Center for Infectious Disease"/>
            <person name="Wu L."/>
            <person name="Ma J."/>
        </authorList>
    </citation>
    <scope>NUCLEOTIDE SEQUENCE [LARGE SCALE GENOMIC DNA]</scope>
    <source>
        <strain evidence="6">JCM 18081</strain>
    </source>
</reference>
<evidence type="ECO:0000256" key="3">
    <source>
        <dbReference type="SAM" id="MobiDB-lite"/>
    </source>
</evidence>
<evidence type="ECO:0000259" key="4">
    <source>
        <dbReference type="PROSITE" id="PS50977"/>
    </source>
</evidence>
<dbReference type="Gene3D" id="1.10.357.10">
    <property type="entry name" value="Tetracycline Repressor, domain 2"/>
    <property type="match status" value="1"/>
</dbReference>
<dbReference type="EMBL" id="BAABIG010000071">
    <property type="protein sequence ID" value="GAA4818029.1"/>
    <property type="molecule type" value="Genomic_DNA"/>
</dbReference>
<comment type="caution">
    <text evidence="5">The sequence shown here is derived from an EMBL/GenBank/DDBJ whole genome shotgun (WGS) entry which is preliminary data.</text>
</comment>
<protein>
    <recommendedName>
        <fullName evidence="4">HTH tetR-type domain-containing protein</fullName>
    </recommendedName>
</protein>
<dbReference type="PROSITE" id="PS50977">
    <property type="entry name" value="HTH_TETR_2"/>
    <property type="match status" value="1"/>
</dbReference>